<dbReference type="GO" id="GO:0016836">
    <property type="term" value="F:hydro-lyase activity"/>
    <property type="evidence" value="ECO:0007669"/>
    <property type="project" value="TreeGrafter"/>
</dbReference>
<evidence type="ECO:0000256" key="4">
    <source>
        <dbReference type="ARBA" id="ARBA00023098"/>
    </source>
</evidence>
<dbReference type="InterPro" id="IPR029045">
    <property type="entry name" value="ClpP/crotonase-like_dom_sf"/>
</dbReference>
<dbReference type="RefSeq" id="WP_091359402.1">
    <property type="nucleotide sequence ID" value="NZ_AP025284.1"/>
</dbReference>
<dbReference type="STRING" id="355243.SAMN03080615_02791"/>
<protein>
    <recommendedName>
        <fullName evidence="6">Enoyl-CoA hydratase domain-containing protein 3, mitochondrial</fullName>
    </recommendedName>
</protein>
<evidence type="ECO:0000256" key="3">
    <source>
        <dbReference type="ARBA" id="ARBA00022946"/>
    </source>
</evidence>
<evidence type="ECO:0000256" key="5">
    <source>
        <dbReference type="ARBA" id="ARBA00037410"/>
    </source>
</evidence>
<keyword evidence="8" id="KW-1185">Reference proteome</keyword>
<dbReference type="NCBIfam" id="NF006008">
    <property type="entry name" value="PRK08139.1"/>
    <property type="match status" value="1"/>
</dbReference>
<dbReference type="AlphaFoldDB" id="A0A1H9J024"/>
<organism evidence="7 8">
    <name type="scientific">Amphritea atlantica</name>
    <dbReference type="NCBI Taxonomy" id="355243"/>
    <lineage>
        <taxon>Bacteria</taxon>
        <taxon>Pseudomonadati</taxon>
        <taxon>Pseudomonadota</taxon>
        <taxon>Gammaproteobacteria</taxon>
        <taxon>Oceanospirillales</taxon>
        <taxon>Oceanospirillaceae</taxon>
        <taxon>Amphritea</taxon>
    </lineage>
</organism>
<dbReference type="OrthoDB" id="9807606at2"/>
<reference evidence="8" key="1">
    <citation type="submission" date="2016-10" db="EMBL/GenBank/DDBJ databases">
        <authorList>
            <person name="Varghese N."/>
            <person name="Submissions S."/>
        </authorList>
    </citation>
    <scope>NUCLEOTIDE SEQUENCE [LARGE SCALE GENOMIC DNA]</scope>
    <source>
        <strain evidence="8">DSM 18887</strain>
    </source>
</reference>
<evidence type="ECO:0000313" key="7">
    <source>
        <dbReference type="EMBL" id="SEQ80118.1"/>
    </source>
</evidence>
<evidence type="ECO:0000256" key="2">
    <source>
        <dbReference type="ARBA" id="ARBA00022832"/>
    </source>
</evidence>
<keyword evidence="2" id="KW-0276">Fatty acid metabolism</keyword>
<keyword evidence="4" id="KW-0443">Lipid metabolism</keyword>
<comment type="function">
    <text evidence="5">May play a role in fatty acid biosynthesis and insulin sensitivity.</text>
</comment>
<dbReference type="InterPro" id="IPR014748">
    <property type="entry name" value="Enoyl-CoA_hydra_C"/>
</dbReference>
<evidence type="ECO:0000313" key="8">
    <source>
        <dbReference type="Proteomes" id="UP000198749"/>
    </source>
</evidence>
<evidence type="ECO:0000256" key="6">
    <source>
        <dbReference type="ARBA" id="ARBA00040545"/>
    </source>
</evidence>
<sequence>MNTNQLNESILLRSDEKGAVFLSLNRPDKLNTLSEAMLASLQQELDSIAADPTVQCVVLSAEGRGFCAGHDLQEMRSNPTHSYYQELFRRCGQVMQSILNLPVPVVAKVGGIAAAAGCQLVASCDLVIAARSARFAVPGINVGLFCSTPAVALSRNISPKRAFDLLVTGDIIDADTALEWGLISSVVDDADLDNAVTEKIEKILSKSPSAVRFGKSMFNPQRQMSLADAYEFAGNVMADNMMSPDAGEGIDAFLAKRAPVWEKPAG</sequence>
<gene>
    <name evidence="7" type="ORF">SAMN03080615_02791</name>
</gene>
<keyword evidence="3" id="KW-0809">Transit peptide</keyword>
<dbReference type="Pfam" id="PF00378">
    <property type="entry name" value="ECH_1"/>
    <property type="match status" value="1"/>
</dbReference>
<dbReference type="GO" id="GO:0006631">
    <property type="term" value="P:fatty acid metabolic process"/>
    <property type="evidence" value="ECO:0007669"/>
    <property type="project" value="UniProtKB-KW"/>
</dbReference>
<dbReference type="EMBL" id="FOGB01000008">
    <property type="protein sequence ID" value="SEQ80118.1"/>
    <property type="molecule type" value="Genomic_DNA"/>
</dbReference>
<dbReference type="PANTHER" id="PTHR43602:SF1">
    <property type="entry name" value="ENOYL-COA HYDRATASE DOMAIN-CONTAINING PROTEIN 3, MITOCHONDRIAL"/>
    <property type="match status" value="1"/>
</dbReference>
<comment type="similarity">
    <text evidence="1">Belongs to the enoyl-CoA hydratase/isomerase family.</text>
</comment>
<dbReference type="Proteomes" id="UP000198749">
    <property type="component" value="Unassembled WGS sequence"/>
</dbReference>
<proteinExistence type="inferred from homology"/>
<name>A0A1H9J024_9GAMM</name>
<dbReference type="CDD" id="cd06558">
    <property type="entry name" value="crotonase-like"/>
    <property type="match status" value="1"/>
</dbReference>
<dbReference type="InterPro" id="IPR052377">
    <property type="entry name" value="Mitochondrial_ECH-domain"/>
</dbReference>
<dbReference type="InterPro" id="IPR001753">
    <property type="entry name" value="Enoyl-CoA_hydra/iso"/>
</dbReference>
<dbReference type="Gene3D" id="1.10.12.10">
    <property type="entry name" value="Lyase 2-enoyl-coa Hydratase, Chain A, domain 2"/>
    <property type="match status" value="1"/>
</dbReference>
<dbReference type="PANTHER" id="PTHR43602">
    <property type="match status" value="1"/>
</dbReference>
<evidence type="ECO:0000256" key="1">
    <source>
        <dbReference type="ARBA" id="ARBA00005254"/>
    </source>
</evidence>
<dbReference type="SUPFAM" id="SSF52096">
    <property type="entry name" value="ClpP/crotonase"/>
    <property type="match status" value="1"/>
</dbReference>
<dbReference type="Gene3D" id="3.90.226.10">
    <property type="entry name" value="2-enoyl-CoA Hydratase, Chain A, domain 1"/>
    <property type="match status" value="1"/>
</dbReference>
<accession>A0A1H9J024</accession>